<dbReference type="PROSITE" id="PS52034">
    <property type="entry name" value="PEPTIDASE_M32"/>
    <property type="match status" value="1"/>
</dbReference>
<evidence type="ECO:0000256" key="1">
    <source>
        <dbReference type="PIRNR" id="PIRNR006615"/>
    </source>
</evidence>
<dbReference type="GO" id="GO:0004181">
    <property type="term" value="F:metallocarboxypeptidase activity"/>
    <property type="evidence" value="ECO:0007669"/>
    <property type="project" value="UniProtKB-UniRule"/>
</dbReference>
<evidence type="ECO:0000256" key="2">
    <source>
        <dbReference type="PIRSR" id="PIRSR006615-1"/>
    </source>
</evidence>
<keyword evidence="2" id="KW-0862">Zinc</keyword>
<gene>
    <name evidence="4" type="ORF">BO222_01640</name>
</gene>
<reference evidence="4 5" key="1">
    <citation type="submission" date="2016-11" db="EMBL/GenBank/DDBJ databases">
        <title>Description of two novel members of the family Erysipelotrichaceae: Ileibacterium lipovorans gen. nov., sp. nov. and Dubosiella newyorkensis, gen. nov., sp. nov.</title>
        <authorList>
            <person name="Cox L.M."/>
            <person name="Sohn J."/>
            <person name="Tyrrell K.L."/>
            <person name="Citron D.M."/>
            <person name="Lawson P.A."/>
            <person name="Patel N.B."/>
            <person name="Iizumi T."/>
            <person name="Perez-Perez G.I."/>
            <person name="Goldstein E.J."/>
            <person name="Blaser M.J."/>
        </authorList>
    </citation>
    <scope>NUCLEOTIDE SEQUENCE [LARGE SCALE GENOMIC DNA]</scope>
    <source>
        <strain evidence="4 5">NYU-BL-A3</strain>
    </source>
</reference>
<protein>
    <recommendedName>
        <fullName evidence="1">Metal-dependent carboxypeptidase</fullName>
        <ecNumber evidence="1">3.4.17.19</ecNumber>
    </recommendedName>
</protein>
<dbReference type="GeneID" id="82201941"/>
<keyword evidence="1" id="KW-0482">Metalloprotease</keyword>
<dbReference type="PANTHER" id="PTHR34217:SF1">
    <property type="entry name" value="CARBOXYPEPTIDASE 1"/>
    <property type="match status" value="1"/>
</dbReference>
<dbReference type="InterPro" id="IPR001333">
    <property type="entry name" value="Peptidase_M32_Taq"/>
</dbReference>
<comment type="caution">
    <text evidence="4">The sequence shown here is derived from an EMBL/GenBank/DDBJ whole genome shotgun (WGS) entry which is preliminary data.</text>
</comment>
<dbReference type="SUPFAM" id="SSF55486">
    <property type="entry name" value="Metalloproteases ('zincins'), catalytic domain"/>
    <property type="match status" value="1"/>
</dbReference>
<organism evidence="4 5">
    <name type="scientific">Ileibacterium valens</name>
    <dbReference type="NCBI Taxonomy" id="1862668"/>
    <lineage>
        <taxon>Bacteria</taxon>
        <taxon>Bacillati</taxon>
        <taxon>Bacillota</taxon>
        <taxon>Erysipelotrichia</taxon>
        <taxon>Erysipelotrichales</taxon>
        <taxon>Erysipelotrichaceae</taxon>
        <taxon>Ileibacterium</taxon>
    </lineage>
</organism>
<comment type="catalytic activity">
    <reaction evidence="1">
        <text>Release of a C-terminal amino acid with broad specificity, except for -Pro.</text>
        <dbReference type="EC" id="3.4.17.19"/>
    </reaction>
</comment>
<dbReference type="AlphaFoldDB" id="A0A1U7NIJ4"/>
<proteinExistence type="inferred from homology"/>
<sequence length="500" mass="57731">MSKLNFADFYQEYLDLLGAYQLALSTMYVDQNTIAPKKGAFNANKAMSILSSQAFAIENNPETIAKIREYASTLEDGSLEKQEITIRLEEIADSENIPADVYRRFVQTRNDSETIWHRAKENNDYSEFRNILEDLMNQQIDLLKYSPRFHQDNAYDVLLDTYEKGTDQKFYDEFFSVIKKELIPLIHQVQNAKQIDTTPIEISIDEKRQAEFADKLMEFMQADPQRVYLSTTEHPFTDFLGKDDVRITTHYYPDTFLSAILSTVHEYGHALFGLQIDEDFYGTTLANNIGSGAHESQSRFLENHIGRSEAFWKALYPSIVESFPEFKDLTPEEITRLINVSVPGLVRTEADELTYPLHILIRYEIEKMMADKTLDYDHLPEIWADKYEEYLGVRPNTDAKGVLQDMHWSAGNIGYFPTYALGSAYAAQLYEAMAKEINVEEELAKGNFTAITDWLKNNVQHYGASKSMKEIVEEVSGKPFDPTIYTNYLKDKYSKLYDLK</sequence>
<keyword evidence="1" id="KW-0645">Protease</keyword>
<dbReference type="PIRSF" id="PIRSF006615">
    <property type="entry name" value="Zn_crbxpep_Taq"/>
    <property type="match status" value="1"/>
</dbReference>
<comment type="function">
    <text evidence="1">Broad specificity carboxypetidase that releases amino acids sequentially from the C-terminus, including neutral, aromatic, polar and basic residues.</text>
</comment>
<evidence type="ECO:0000313" key="4">
    <source>
        <dbReference type="EMBL" id="OLU42398.1"/>
    </source>
</evidence>
<dbReference type="EC" id="3.4.17.19" evidence="1"/>
<keyword evidence="1" id="KW-0121">Carboxypeptidase</keyword>
<dbReference type="Pfam" id="PF02074">
    <property type="entry name" value="Peptidase_M32"/>
    <property type="match status" value="1"/>
</dbReference>
<name>A0A1U7NIJ4_9FIRM</name>
<feature type="binding site" evidence="2">
    <location>
        <position position="295"/>
    </location>
    <ligand>
        <name>Zn(2+)</name>
        <dbReference type="ChEBI" id="CHEBI:29105"/>
        <note>catalytic</note>
    </ligand>
</feature>
<evidence type="ECO:0000313" key="5">
    <source>
        <dbReference type="Proteomes" id="UP000186341"/>
    </source>
</evidence>
<feature type="active site" description="Proton donor/acceptor" evidence="3">
    <location>
        <position position="266"/>
    </location>
</feature>
<dbReference type="EMBL" id="MPJW01000059">
    <property type="protein sequence ID" value="OLU42398.1"/>
    <property type="molecule type" value="Genomic_DNA"/>
</dbReference>
<dbReference type="Gene3D" id="1.10.1370.30">
    <property type="match status" value="1"/>
</dbReference>
<dbReference type="CDD" id="cd06460">
    <property type="entry name" value="M32_Taq"/>
    <property type="match status" value="1"/>
</dbReference>
<dbReference type="RefSeq" id="WP_075817785.1">
    <property type="nucleotide sequence ID" value="NZ_CAJUTZ010000025.1"/>
</dbReference>
<dbReference type="OrthoDB" id="9772308at2"/>
<accession>A0A1U7NIJ4</accession>
<dbReference type="PRINTS" id="PR00998">
    <property type="entry name" value="CRBOXYPTASET"/>
</dbReference>
<dbReference type="GO" id="GO:0046872">
    <property type="term" value="F:metal ion binding"/>
    <property type="evidence" value="ECO:0007669"/>
    <property type="project" value="UniProtKB-KW"/>
</dbReference>
<feature type="binding site" evidence="2">
    <location>
        <position position="265"/>
    </location>
    <ligand>
        <name>Zn(2+)</name>
        <dbReference type="ChEBI" id="CHEBI:29105"/>
        <note>catalytic</note>
    </ligand>
</feature>
<keyword evidence="1 2" id="KW-0479">Metal-binding</keyword>
<comment type="similarity">
    <text evidence="1">Belongs to the peptidase M32 family.</text>
</comment>
<keyword evidence="5" id="KW-1185">Reference proteome</keyword>
<keyword evidence="1" id="KW-0378">Hydrolase</keyword>
<dbReference type="PANTHER" id="PTHR34217">
    <property type="entry name" value="METAL-DEPENDENT CARBOXYPEPTIDASE"/>
    <property type="match status" value="1"/>
</dbReference>
<dbReference type="Proteomes" id="UP000186341">
    <property type="component" value="Unassembled WGS sequence"/>
</dbReference>
<evidence type="ECO:0000256" key="3">
    <source>
        <dbReference type="PIRSR" id="PIRSR006615-2"/>
    </source>
</evidence>
<feature type="binding site" evidence="2">
    <location>
        <position position="269"/>
    </location>
    <ligand>
        <name>Zn(2+)</name>
        <dbReference type="ChEBI" id="CHEBI:29105"/>
        <note>catalytic</note>
    </ligand>
</feature>
<comment type="cofactor">
    <cofactor evidence="2">
        <name>Zn(2+)</name>
        <dbReference type="ChEBI" id="CHEBI:29105"/>
    </cofactor>
    <text evidence="2">Binds 1 zinc ion per subunit.</text>
</comment>
<dbReference type="GO" id="GO:0006508">
    <property type="term" value="P:proteolysis"/>
    <property type="evidence" value="ECO:0007669"/>
    <property type="project" value="UniProtKB-UniRule"/>
</dbReference>